<evidence type="ECO:0000256" key="5">
    <source>
        <dbReference type="ARBA" id="ARBA00023002"/>
    </source>
</evidence>
<reference evidence="9" key="2">
    <citation type="submission" date="2025-08" db="UniProtKB">
        <authorList>
            <consortium name="RefSeq"/>
        </authorList>
    </citation>
    <scope>IDENTIFICATION</scope>
    <source>
        <tissue evidence="9">Leaf</tissue>
    </source>
</reference>
<sequence length="455" mass="48319">MNRSSLYFLYNLRSTYPSAKVSGALESTRKSERKSMELAGGGKEETQQQRFDVVVVGAGIMGSCAAYAAAKRGRRVLLLEQFDLLHHLGSSHGESRTFRATYPEPYYPPLVVESLRLWREAESEAGYSVLTATPHFDVGPAGDSSLQAAVASCRLHGIDARVVGPDAAAELFSGAFTLPPGWIGVVTDVGGVIKPTKALAMFQSLAARHGAVLRDRAEVTQIERAGDGGVAVATADGRIVFGRKCIITAGAWVKKLADKIGAASLPIQPLHTTILYWKIRENYLKSLSAAAGFPTFASYGEPYIYGTPSLEFPGLIKIAMHGGSPCDPDRRSWAAGTGPGGAAVEAVRAWIGRVMGGHVESADGPAMSQACMYAMSPDEDFVVDFLGGEFGDDVVVGAGFSGHGFKMGPVIGKILAEMAVDGAAATAAELAQFQIVRFQKDPKGNRKEFAEQNAR</sequence>
<dbReference type="InterPro" id="IPR006076">
    <property type="entry name" value="FAD-dep_OxRdtase"/>
</dbReference>
<dbReference type="Pfam" id="PF01266">
    <property type="entry name" value="DAO"/>
    <property type="match status" value="1"/>
</dbReference>
<evidence type="ECO:0000256" key="4">
    <source>
        <dbReference type="ARBA" id="ARBA00022827"/>
    </source>
</evidence>
<dbReference type="GeneID" id="109725228"/>
<gene>
    <name evidence="9" type="primary">LOC109725228</name>
</gene>
<evidence type="ECO:0000259" key="7">
    <source>
        <dbReference type="Pfam" id="PF01266"/>
    </source>
</evidence>
<dbReference type="GO" id="GO:0008115">
    <property type="term" value="F:sarcosine oxidase activity"/>
    <property type="evidence" value="ECO:0007669"/>
    <property type="project" value="TreeGrafter"/>
</dbReference>
<dbReference type="AlphaFoldDB" id="A0A6P5GQ48"/>
<dbReference type="Proteomes" id="UP000515123">
    <property type="component" value="Linkage group 2"/>
</dbReference>
<keyword evidence="4" id="KW-0274">FAD</keyword>
<name>A0A6P5GQ48_ANACO</name>
<proteinExistence type="inferred from homology"/>
<dbReference type="Gene3D" id="3.30.9.10">
    <property type="entry name" value="D-Amino Acid Oxidase, subunit A, domain 2"/>
    <property type="match status" value="1"/>
</dbReference>
<reference evidence="8" key="1">
    <citation type="journal article" date="2015" name="Nat. Genet.">
        <title>The pineapple genome and the evolution of CAM photosynthesis.</title>
        <authorList>
            <person name="Ming R."/>
            <person name="VanBuren R."/>
            <person name="Wai C.M."/>
            <person name="Tang H."/>
            <person name="Schatz M.C."/>
            <person name="Bowers J.E."/>
            <person name="Lyons E."/>
            <person name="Wang M.L."/>
            <person name="Chen J."/>
            <person name="Biggers E."/>
            <person name="Zhang J."/>
            <person name="Huang L."/>
            <person name="Zhang L."/>
            <person name="Miao W."/>
            <person name="Zhang J."/>
            <person name="Ye Z."/>
            <person name="Miao C."/>
            <person name="Lin Z."/>
            <person name="Wang H."/>
            <person name="Zhou H."/>
            <person name="Yim W.C."/>
            <person name="Priest H.D."/>
            <person name="Zheng C."/>
            <person name="Woodhouse M."/>
            <person name="Edger P.P."/>
            <person name="Guyot R."/>
            <person name="Guo H.B."/>
            <person name="Guo H."/>
            <person name="Zheng G."/>
            <person name="Singh R."/>
            <person name="Sharma A."/>
            <person name="Min X."/>
            <person name="Zheng Y."/>
            <person name="Lee H."/>
            <person name="Gurtowski J."/>
            <person name="Sedlazeck F.J."/>
            <person name="Harkess A."/>
            <person name="McKain M.R."/>
            <person name="Liao Z."/>
            <person name="Fang J."/>
            <person name="Liu J."/>
            <person name="Zhang X."/>
            <person name="Zhang Q."/>
            <person name="Hu W."/>
            <person name="Qin Y."/>
            <person name="Wang K."/>
            <person name="Chen L.Y."/>
            <person name="Shirley N."/>
            <person name="Lin Y.R."/>
            <person name="Liu L.Y."/>
            <person name="Hernandez A.G."/>
            <person name="Wright C.L."/>
            <person name="Bulone V."/>
            <person name="Tuskan G.A."/>
            <person name="Heath K."/>
            <person name="Zee F."/>
            <person name="Moore P.H."/>
            <person name="Sunkar R."/>
            <person name="Leebens-Mack J.H."/>
            <person name="Mockler T."/>
            <person name="Bennetzen J.L."/>
            <person name="Freeling M."/>
            <person name="Sankoff D."/>
            <person name="Paterson A.H."/>
            <person name="Zhu X."/>
            <person name="Yang X."/>
            <person name="Smith J.A."/>
            <person name="Cushman J.C."/>
            <person name="Paull R.E."/>
            <person name="Yu Q."/>
        </authorList>
    </citation>
    <scope>NUCLEOTIDE SEQUENCE [LARGE SCALE GENOMIC DNA]</scope>
    <source>
        <strain evidence="8">cv. F153</strain>
    </source>
</reference>
<feature type="domain" description="FAD dependent oxidoreductase" evidence="7">
    <location>
        <begin position="52"/>
        <end position="418"/>
    </location>
</feature>
<dbReference type="InterPro" id="IPR036188">
    <property type="entry name" value="FAD/NAD-bd_sf"/>
</dbReference>
<keyword evidence="5" id="KW-0560">Oxidoreductase</keyword>
<dbReference type="PANTHER" id="PTHR10961">
    <property type="entry name" value="PEROXISOMAL SARCOSINE OXIDASE"/>
    <property type="match status" value="1"/>
</dbReference>
<dbReference type="Gene3D" id="3.50.50.60">
    <property type="entry name" value="FAD/NAD(P)-binding domain"/>
    <property type="match status" value="1"/>
</dbReference>
<feature type="region of interest" description="Disordered" evidence="6">
    <location>
        <begin position="23"/>
        <end position="44"/>
    </location>
</feature>
<protein>
    <submittedName>
        <fullName evidence="9">Probable sarcosine oxidase isoform X2</fullName>
    </submittedName>
</protein>
<evidence type="ECO:0000256" key="6">
    <source>
        <dbReference type="SAM" id="MobiDB-lite"/>
    </source>
</evidence>
<evidence type="ECO:0000313" key="9">
    <source>
        <dbReference type="RefSeq" id="XP_020109927.1"/>
    </source>
</evidence>
<evidence type="ECO:0000256" key="1">
    <source>
        <dbReference type="ARBA" id="ARBA00001974"/>
    </source>
</evidence>
<keyword evidence="3" id="KW-0285">Flavoprotein</keyword>
<feature type="compositionally biased region" description="Basic and acidic residues" evidence="6">
    <location>
        <begin position="27"/>
        <end position="44"/>
    </location>
</feature>
<dbReference type="SUPFAM" id="SSF51905">
    <property type="entry name" value="FAD/NAD(P)-binding domain"/>
    <property type="match status" value="1"/>
</dbReference>
<accession>A0A6P5GQ48</accession>
<evidence type="ECO:0000256" key="2">
    <source>
        <dbReference type="ARBA" id="ARBA00010989"/>
    </source>
</evidence>
<organism evidence="8 9">
    <name type="scientific">Ananas comosus</name>
    <name type="common">Pineapple</name>
    <name type="synonym">Ananas ananas</name>
    <dbReference type="NCBI Taxonomy" id="4615"/>
    <lineage>
        <taxon>Eukaryota</taxon>
        <taxon>Viridiplantae</taxon>
        <taxon>Streptophyta</taxon>
        <taxon>Embryophyta</taxon>
        <taxon>Tracheophyta</taxon>
        <taxon>Spermatophyta</taxon>
        <taxon>Magnoliopsida</taxon>
        <taxon>Liliopsida</taxon>
        <taxon>Poales</taxon>
        <taxon>Bromeliaceae</taxon>
        <taxon>Bromelioideae</taxon>
        <taxon>Ananas</taxon>
    </lineage>
</organism>
<keyword evidence="8" id="KW-1185">Reference proteome</keyword>
<dbReference type="InterPro" id="IPR045170">
    <property type="entry name" value="MTOX"/>
</dbReference>
<evidence type="ECO:0000256" key="3">
    <source>
        <dbReference type="ARBA" id="ARBA00022630"/>
    </source>
</evidence>
<dbReference type="RefSeq" id="XP_020109927.1">
    <property type="nucleotide sequence ID" value="XM_020254338.1"/>
</dbReference>
<dbReference type="PANTHER" id="PTHR10961:SF7">
    <property type="entry name" value="FAD DEPENDENT OXIDOREDUCTASE DOMAIN-CONTAINING PROTEIN"/>
    <property type="match status" value="1"/>
</dbReference>
<dbReference type="GO" id="GO:0050660">
    <property type="term" value="F:flavin adenine dinucleotide binding"/>
    <property type="evidence" value="ECO:0007669"/>
    <property type="project" value="InterPro"/>
</dbReference>
<comment type="similarity">
    <text evidence="2">Belongs to the MSOX/MTOX family.</text>
</comment>
<evidence type="ECO:0000313" key="8">
    <source>
        <dbReference type="Proteomes" id="UP000515123"/>
    </source>
</evidence>
<comment type="cofactor">
    <cofactor evidence="1">
        <name>FAD</name>
        <dbReference type="ChEBI" id="CHEBI:57692"/>
    </cofactor>
</comment>
<dbReference type="OrthoDB" id="424974at2759"/>
<dbReference type="SUPFAM" id="SSF54373">
    <property type="entry name" value="FAD-linked reductases, C-terminal domain"/>
    <property type="match status" value="1"/>
</dbReference>